<dbReference type="FunFam" id="3.40.50.410:FF:000116">
    <property type="entry name" value="Voltage-dependent calcium channel unc-36"/>
    <property type="match status" value="1"/>
</dbReference>
<evidence type="ECO:0000256" key="4">
    <source>
        <dbReference type="ARBA" id="ARBA00022673"/>
    </source>
</evidence>
<evidence type="ECO:0000256" key="8">
    <source>
        <dbReference type="ARBA" id="ARBA00022882"/>
    </source>
</evidence>
<evidence type="ECO:0000256" key="10">
    <source>
        <dbReference type="ARBA" id="ARBA00023065"/>
    </source>
</evidence>
<evidence type="ECO:0000256" key="2">
    <source>
        <dbReference type="ARBA" id="ARBA00022448"/>
    </source>
</evidence>
<dbReference type="AlphaFoldDB" id="A0A8R1I2C6"/>
<evidence type="ECO:0000313" key="16">
    <source>
        <dbReference type="EnsemblMetazoa" id="CJA18806.1"/>
    </source>
</evidence>
<keyword evidence="9" id="KW-1133">Transmembrane helix</keyword>
<evidence type="ECO:0000256" key="9">
    <source>
        <dbReference type="ARBA" id="ARBA00022989"/>
    </source>
</evidence>
<sequence length="1205" mass="139524">MRSIGRLAVLLAIVFSAAGFNKESIQECAQVLSEHIKETFSKISHEGILRQNYDKLVEEEQFDPRQELKRSKHRIEDYLKVRSQFAYKAKISLEARSVRNDSSVNDPNSKSFIRFMSAKQGNDGTTIYESNHLGRKLKVNETRSFNLTQNANFYTLPTSSVSSAVHIPTPLYDRNEDLLRKIDWSDIDAVYRTNREETKDLAFQLFCSEAGYMRFYPAASWFWDNQDEHLDLFDCRNTEWYINSATNSKNVLIMLDMSGSMLGQRYEVAKQTTEAILETLSHNDYFNIMSFSKSTNILDSCNGTNGLLQATMRNKKLLRRKMDTFQSEGKAEYEKALPLAFSVLLDINNGGGDNNRGACENVIMLITDGAPNAYKKIFDMYNNDKKVRVFTFLVGDEAIDFNEVREMACSNRGYMVHVANMADVDEKIHHYIRRMSRVVGRHYKESGQLSWWTGVYRERLYLPRPEVFAEPVPITNQSFAVMNKMSARRKIRLQKSEARSRMFVTTVSYPVIVNETFMGVAAVNIPLTEVAQKSHPSNIGAKSYFFMLDQNGFVMSHPQLRPIDPITKYHKQNYNNMDLLELEVPQGPTIRSSQKPADISQLVCESGDNYADCVDELRRAVRKMVIDCDNGDVQQLDIMYATELLDRVYPQTNTYYSECIAHANFVLGMAVAKGDDYRIVKKQKRYDFGRVKMDWMGDKRWRLHPHWRYCFLNDTDTHMSKEEAFEIYAQQMSDSGKAPLLCEYRRNLVEKLLLDMEATSNLIDNWDTQYEYMKNNLIHLAFFAAPSGMIRYYNLSLSDYDYIDPYWSIFEHIGHLLSFEHAQESYNHFITDLNRKSTDDRYYRRAVRMKDTIMFDVSNNSKIWYKSETQLTGYGHNENLTMLGQAFKAIYKDKAVLGVSGYEFAYDHVVDTMAEHGCAPSDERRWCLLLDEHAYVFFSNDNEISYEDYLVGKGKHISQFFGTLNKVAQKAMENLVEKKFYTKFTYTDNQATCKSEKMVTLAGSRLRPFYPIFQFLMKSFNFVVRLASQFSGGYLAWLPNIQFTQAYTASFHEGTEVYPCSKQSYFYFSNKDGKTRPTSTHLVNLNRSERPCKGVAKCSVKMEASFVEGTNLVMVWINQDKDSENCYDDSQCAMDVPSDKIPFGFQEVSNNDTCQETERRKSKANDVCYSIDDDDSENERRPCSMSLSTFSMIPIFFGFLRVYMF</sequence>
<dbReference type="EnsemblMetazoa" id="CJA18806.1">
    <property type="protein sequence ID" value="CJA18806.1"/>
    <property type="gene ID" value="WBGene00138010"/>
</dbReference>
<keyword evidence="12" id="KW-0325">Glycoprotein</keyword>
<dbReference type="InterPro" id="IPR036465">
    <property type="entry name" value="vWFA_dom_sf"/>
</dbReference>
<evidence type="ECO:0000256" key="5">
    <source>
        <dbReference type="ARBA" id="ARBA00022692"/>
    </source>
</evidence>
<dbReference type="Proteomes" id="UP000005237">
    <property type="component" value="Unassembled WGS sequence"/>
</dbReference>
<dbReference type="CDD" id="cd01463">
    <property type="entry name" value="vWA_VGCC_like"/>
    <property type="match status" value="1"/>
</dbReference>
<dbReference type="PANTHER" id="PTHR10166">
    <property type="entry name" value="VOLTAGE-DEPENDENT CALCIUM CHANNEL SUBUNIT ALPHA-2/DELTA-RELATED"/>
    <property type="match status" value="1"/>
</dbReference>
<accession>A0A8R1I2C6</accession>
<dbReference type="PANTHER" id="PTHR10166:SF37">
    <property type="entry name" value="STOLID, ISOFORM H"/>
    <property type="match status" value="1"/>
</dbReference>
<feature type="signal peptide" evidence="14">
    <location>
        <begin position="1"/>
        <end position="19"/>
    </location>
</feature>
<keyword evidence="5" id="KW-0812">Transmembrane</keyword>
<evidence type="ECO:0000256" key="1">
    <source>
        <dbReference type="ARBA" id="ARBA00004479"/>
    </source>
</evidence>
<evidence type="ECO:0000259" key="15">
    <source>
        <dbReference type="PROSITE" id="PS50234"/>
    </source>
</evidence>
<keyword evidence="2" id="KW-0813">Transport</keyword>
<evidence type="ECO:0000256" key="11">
    <source>
        <dbReference type="ARBA" id="ARBA00023136"/>
    </source>
</evidence>
<evidence type="ECO:0000256" key="7">
    <source>
        <dbReference type="ARBA" id="ARBA00022837"/>
    </source>
</evidence>
<keyword evidence="8" id="KW-0851">Voltage-gated channel</keyword>
<proteinExistence type="predicted"/>
<comment type="subcellular location">
    <subcellularLocation>
        <location evidence="1">Membrane</location>
        <topology evidence="1">Single-pass type I membrane protein</topology>
    </subcellularLocation>
</comment>
<dbReference type="Gene3D" id="3.30.450.20">
    <property type="entry name" value="PAS domain"/>
    <property type="match status" value="1"/>
</dbReference>
<keyword evidence="4" id="KW-0107">Calcium channel</keyword>
<keyword evidence="10" id="KW-0406">Ion transport</keyword>
<evidence type="ECO:0000256" key="14">
    <source>
        <dbReference type="SAM" id="SignalP"/>
    </source>
</evidence>
<keyword evidence="13" id="KW-0407">Ion channel</keyword>
<dbReference type="InterPro" id="IPR002035">
    <property type="entry name" value="VWF_A"/>
</dbReference>
<keyword evidence="3" id="KW-0109">Calcium transport</keyword>
<keyword evidence="17" id="KW-1185">Reference proteome</keyword>
<keyword evidence="11" id="KW-0472">Membrane</keyword>
<evidence type="ECO:0000256" key="3">
    <source>
        <dbReference type="ARBA" id="ARBA00022568"/>
    </source>
</evidence>
<keyword evidence="6 14" id="KW-0732">Signal</keyword>
<dbReference type="Gene3D" id="3.40.50.410">
    <property type="entry name" value="von Willebrand factor, type A domain"/>
    <property type="match status" value="1"/>
</dbReference>
<dbReference type="Pfam" id="PF08399">
    <property type="entry name" value="VWA_N"/>
    <property type="match status" value="1"/>
</dbReference>
<dbReference type="InterPro" id="IPR051173">
    <property type="entry name" value="Ca_channel_alpha-2/delta"/>
</dbReference>
<dbReference type="GO" id="GO:0005891">
    <property type="term" value="C:voltage-gated calcium channel complex"/>
    <property type="evidence" value="ECO:0007669"/>
    <property type="project" value="TreeGrafter"/>
</dbReference>
<evidence type="ECO:0000256" key="6">
    <source>
        <dbReference type="ARBA" id="ARBA00022729"/>
    </source>
</evidence>
<feature type="chain" id="PRO_5035761902" evidence="14">
    <location>
        <begin position="20"/>
        <end position="1205"/>
    </location>
</feature>
<dbReference type="Pfam" id="PF00092">
    <property type="entry name" value="VWA"/>
    <property type="match status" value="1"/>
</dbReference>
<organism evidence="16 17">
    <name type="scientific">Caenorhabditis japonica</name>
    <dbReference type="NCBI Taxonomy" id="281687"/>
    <lineage>
        <taxon>Eukaryota</taxon>
        <taxon>Metazoa</taxon>
        <taxon>Ecdysozoa</taxon>
        <taxon>Nematoda</taxon>
        <taxon>Chromadorea</taxon>
        <taxon>Rhabditida</taxon>
        <taxon>Rhabditina</taxon>
        <taxon>Rhabditomorpha</taxon>
        <taxon>Rhabditoidea</taxon>
        <taxon>Rhabditidae</taxon>
        <taxon>Peloderinae</taxon>
        <taxon>Caenorhabditis</taxon>
    </lineage>
</organism>
<evidence type="ECO:0000256" key="13">
    <source>
        <dbReference type="ARBA" id="ARBA00023303"/>
    </source>
</evidence>
<dbReference type="PROSITE" id="PS50234">
    <property type="entry name" value="VWFA"/>
    <property type="match status" value="1"/>
</dbReference>
<reference evidence="16" key="2">
    <citation type="submission" date="2022-06" db="UniProtKB">
        <authorList>
            <consortium name="EnsemblMetazoa"/>
        </authorList>
    </citation>
    <scope>IDENTIFICATION</scope>
    <source>
        <strain evidence="16">DF5081</strain>
    </source>
</reference>
<dbReference type="SUPFAM" id="SSF53300">
    <property type="entry name" value="vWA-like"/>
    <property type="match status" value="1"/>
</dbReference>
<evidence type="ECO:0000256" key="12">
    <source>
        <dbReference type="ARBA" id="ARBA00023180"/>
    </source>
</evidence>
<name>A0A8R1I2C6_CAEJA</name>
<evidence type="ECO:0000313" key="17">
    <source>
        <dbReference type="Proteomes" id="UP000005237"/>
    </source>
</evidence>
<dbReference type="GO" id="GO:0005245">
    <property type="term" value="F:voltage-gated calcium channel activity"/>
    <property type="evidence" value="ECO:0007669"/>
    <property type="project" value="TreeGrafter"/>
</dbReference>
<protein>
    <submittedName>
        <fullName evidence="16">VWFA domain-containing protein</fullName>
    </submittedName>
</protein>
<reference evidence="17" key="1">
    <citation type="submission" date="2010-08" db="EMBL/GenBank/DDBJ databases">
        <authorList>
            <consortium name="Caenorhabditis japonica Sequencing Consortium"/>
            <person name="Wilson R.K."/>
        </authorList>
    </citation>
    <scope>NUCLEOTIDE SEQUENCE [LARGE SCALE GENOMIC DNA]</scope>
    <source>
        <strain evidence="17">DF5081</strain>
    </source>
</reference>
<dbReference type="InterPro" id="IPR013608">
    <property type="entry name" value="VWA_N"/>
</dbReference>
<feature type="domain" description="VWFA" evidence="15">
    <location>
        <begin position="250"/>
        <end position="435"/>
    </location>
</feature>
<dbReference type="SMART" id="SM00327">
    <property type="entry name" value="VWA"/>
    <property type="match status" value="1"/>
</dbReference>
<keyword evidence="7" id="KW-0106">Calcium</keyword>